<comment type="caution">
    <text evidence="1">The sequence shown here is derived from an EMBL/GenBank/DDBJ whole genome shotgun (WGS) entry which is preliminary data.</text>
</comment>
<keyword evidence="2" id="KW-1185">Reference proteome</keyword>
<dbReference type="AlphaFoldDB" id="A0A9D3YF12"/>
<dbReference type="EMBL" id="JAIWYP010000016">
    <property type="protein sequence ID" value="KAH3697054.1"/>
    <property type="molecule type" value="Genomic_DNA"/>
</dbReference>
<evidence type="ECO:0000313" key="1">
    <source>
        <dbReference type="EMBL" id="KAH3697054.1"/>
    </source>
</evidence>
<name>A0A9D3YF12_DREPO</name>
<reference evidence="1" key="1">
    <citation type="journal article" date="2019" name="bioRxiv">
        <title>The Genome of the Zebra Mussel, Dreissena polymorpha: A Resource for Invasive Species Research.</title>
        <authorList>
            <person name="McCartney M.A."/>
            <person name="Auch B."/>
            <person name="Kono T."/>
            <person name="Mallez S."/>
            <person name="Zhang Y."/>
            <person name="Obille A."/>
            <person name="Becker A."/>
            <person name="Abrahante J.E."/>
            <person name="Garbe J."/>
            <person name="Badalamenti J.P."/>
            <person name="Herman A."/>
            <person name="Mangelson H."/>
            <person name="Liachko I."/>
            <person name="Sullivan S."/>
            <person name="Sone E.D."/>
            <person name="Koren S."/>
            <person name="Silverstein K.A.T."/>
            <person name="Beckman K.B."/>
            <person name="Gohl D.M."/>
        </authorList>
    </citation>
    <scope>NUCLEOTIDE SEQUENCE</scope>
    <source>
        <strain evidence="1">Duluth1</strain>
        <tissue evidence="1">Whole animal</tissue>
    </source>
</reference>
<organism evidence="1 2">
    <name type="scientific">Dreissena polymorpha</name>
    <name type="common">Zebra mussel</name>
    <name type="synonym">Mytilus polymorpha</name>
    <dbReference type="NCBI Taxonomy" id="45954"/>
    <lineage>
        <taxon>Eukaryota</taxon>
        <taxon>Metazoa</taxon>
        <taxon>Spiralia</taxon>
        <taxon>Lophotrochozoa</taxon>
        <taxon>Mollusca</taxon>
        <taxon>Bivalvia</taxon>
        <taxon>Autobranchia</taxon>
        <taxon>Heteroconchia</taxon>
        <taxon>Euheterodonta</taxon>
        <taxon>Imparidentia</taxon>
        <taxon>Neoheterodontei</taxon>
        <taxon>Myida</taxon>
        <taxon>Dreissenoidea</taxon>
        <taxon>Dreissenidae</taxon>
        <taxon>Dreissena</taxon>
    </lineage>
</organism>
<evidence type="ECO:0000313" key="2">
    <source>
        <dbReference type="Proteomes" id="UP000828390"/>
    </source>
</evidence>
<sequence length="107" mass="12030">MQLLLKNNSGLKSNLGLSFRINTRLIYITYPQVGILAGSGGVIERYQFNDYSPNIFQVCQRGLLEQLDRFHYMLTFSEVALQVCVRQDGCTLLYPPNNLATALIQAG</sequence>
<reference evidence="1" key="2">
    <citation type="submission" date="2020-11" db="EMBL/GenBank/DDBJ databases">
        <authorList>
            <person name="McCartney M.A."/>
            <person name="Auch B."/>
            <person name="Kono T."/>
            <person name="Mallez S."/>
            <person name="Becker A."/>
            <person name="Gohl D.M."/>
            <person name="Silverstein K.A.T."/>
            <person name="Koren S."/>
            <person name="Bechman K.B."/>
            <person name="Herman A."/>
            <person name="Abrahante J.E."/>
            <person name="Garbe J."/>
        </authorList>
    </citation>
    <scope>NUCLEOTIDE SEQUENCE</scope>
    <source>
        <strain evidence="1">Duluth1</strain>
        <tissue evidence="1">Whole animal</tissue>
    </source>
</reference>
<accession>A0A9D3YF12</accession>
<gene>
    <name evidence="1" type="ORF">DPMN_084539</name>
</gene>
<proteinExistence type="predicted"/>
<dbReference type="Proteomes" id="UP000828390">
    <property type="component" value="Unassembled WGS sequence"/>
</dbReference>
<protein>
    <submittedName>
        <fullName evidence="1">Uncharacterized protein</fullName>
    </submittedName>
</protein>